<proteinExistence type="predicted"/>
<reference evidence="1" key="1">
    <citation type="submission" date="2020-08" db="EMBL/GenBank/DDBJ databases">
        <title>Multicomponent nature underlies the extraordinary mechanical properties of spider dragline silk.</title>
        <authorList>
            <person name="Kono N."/>
            <person name="Nakamura H."/>
            <person name="Mori M."/>
            <person name="Yoshida Y."/>
            <person name="Ohtoshi R."/>
            <person name="Malay A.D."/>
            <person name="Moran D.A.P."/>
            <person name="Tomita M."/>
            <person name="Numata K."/>
            <person name="Arakawa K."/>
        </authorList>
    </citation>
    <scope>NUCLEOTIDE SEQUENCE</scope>
</reference>
<gene>
    <name evidence="1" type="ORF">NPIL_176271</name>
</gene>
<dbReference type="EMBL" id="BMAW01100183">
    <property type="protein sequence ID" value="GFS93694.1"/>
    <property type="molecule type" value="Genomic_DNA"/>
</dbReference>
<evidence type="ECO:0000313" key="2">
    <source>
        <dbReference type="Proteomes" id="UP000887013"/>
    </source>
</evidence>
<sequence>MLKKSSLRKKKIREQHRNLQFLLLIDADFFSLDEMSNNKECRMKEGTINETILYERCRYMPISKALRNNSKTPRPFWNRFNLTCKRKKEQDNKKNTCDSVSMAHEPHHAILPGRQVVQSIPTRRATHALFLRIGGDGIQRGNQVHDLTQKVIHRQSRTVFAESSGKSDKDFSNQTRKYTVSIRDRRSAVHFVLVSGKSGVRTKFRDRFPNVQEGLLVFIGREQSNISFYCISRLRVLVTRIVHHESLRSAWTGFGTLLCTMSEYRFFTR</sequence>
<name>A0A8X6TAF2_NEPPI</name>
<organism evidence="1 2">
    <name type="scientific">Nephila pilipes</name>
    <name type="common">Giant wood spider</name>
    <name type="synonym">Nephila maculata</name>
    <dbReference type="NCBI Taxonomy" id="299642"/>
    <lineage>
        <taxon>Eukaryota</taxon>
        <taxon>Metazoa</taxon>
        <taxon>Ecdysozoa</taxon>
        <taxon>Arthropoda</taxon>
        <taxon>Chelicerata</taxon>
        <taxon>Arachnida</taxon>
        <taxon>Araneae</taxon>
        <taxon>Araneomorphae</taxon>
        <taxon>Entelegynae</taxon>
        <taxon>Araneoidea</taxon>
        <taxon>Nephilidae</taxon>
        <taxon>Nephila</taxon>
    </lineage>
</organism>
<comment type="caution">
    <text evidence="1">The sequence shown here is derived from an EMBL/GenBank/DDBJ whole genome shotgun (WGS) entry which is preliminary data.</text>
</comment>
<evidence type="ECO:0000313" key="1">
    <source>
        <dbReference type="EMBL" id="GFS93694.1"/>
    </source>
</evidence>
<keyword evidence="2" id="KW-1185">Reference proteome</keyword>
<dbReference type="AlphaFoldDB" id="A0A8X6TAF2"/>
<dbReference type="Proteomes" id="UP000887013">
    <property type="component" value="Unassembled WGS sequence"/>
</dbReference>
<accession>A0A8X6TAF2</accession>
<protein>
    <submittedName>
        <fullName evidence="1">Uncharacterized protein</fullName>
    </submittedName>
</protein>